<accession>A0A8J5EX33</accession>
<protein>
    <recommendedName>
        <fullName evidence="5">Chlororespiratory reduction 4</fullName>
    </recommendedName>
</protein>
<organism evidence="3 4">
    <name type="scientific">Zingiber officinale</name>
    <name type="common">Ginger</name>
    <name type="synonym">Amomum zingiber</name>
    <dbReference type="NCBI Taxonomy" id="94328"/>
    <lineage>
        <taxon>Eukaryota</taxon>
        <taxon>Viridiplantae</taxon>
        <taxon>Streptophyta</taxon>
        <taxon>Embryophyta</taxon>
        <taxon>Tracheophyta</taxon>
        <taxon>Spermatophyta</taxon>
        <taxon>Magnoliopsida</taxon>
        <taxon>Liliopsida</taxon>
        <taxon>Zingiberales</taxon>
        <taxon>Zingiberaceae</taxon>
        <taxon>Zingiber</taxon>
    </lineage>
</organism>
<dbReference type="Pfam" id="PF13041">
    <property type="entry name" value="PPR_2"/>
    <property type="match status" value="2"/>
</dbReference>
<feature type="repeat" description="PPR" evidence="2">
    <location>
        <begin position="170"/>
        <end position="200"/>
    </location>
</feature>
<proteinExistence type="predicted"/>
<comment type="caution">
    <text evidence="3">The sequence shown here is derived from an EMBL/GenBank/DDBJ whole genome shotgun (WGS) entry which is preliminary data.</text>
</comment>
<evidence type="ECO:0008006" key="5">
    <source>
        <dbReference type="Google" id="ProtNLM"/>
    </source>
</evidence>
<dbReference type="NCBIfam" id="TIGR00756">
    <property type="entry name" value="PPR"/>
    <property type="match status" value="7"/>
</dbReference>
<feature type="repeat" description="PPR" evidence="2">
    <location>
        <begin position="201"/>
        <end position="235"/>
    </location>
</feature>
<dbReference type="InterPro" id="IPR046848">
    <property type="entry name" value="E_motif"/>
</dbReference>
<dbReference type="Pfam" id="PF20431">
    <property type="entry name" value="E_motif"/>
    <property type="match status" value="1"/>
</dbReference>
<dbReference type="FunFam" id="1.25.40.10:FF:000090">
    <property type="entry name" value="Pentatricopeptide repeat-containing protein, chloroplastic"/>
    <property type="match status" value="1"/>
</dbReference>
<feature type="repeat" description="PPR" evidence="2">
    <location>
        <begin position="364"/>
        <end position="398"/>
    </location>
</feature>
<gene>
    <name evidence="3" type="ORF">ZIOFF_065390</name>
</gene>
<dbReference type="OrthoDB" id="185373at2759"/>
<evidence type="ECO:0000256" key="1">
    <source>
        <dbReference type="ARBA" id="ARBA00022737"/>
    </source>
</evidence>
<dbReference type="InterPro" id="IPR046960">
    <property type="entry name" value="PPR_At4g14850-like_plant"/>
</dbReference>
<keyword evidence="1" id="KW-0677">Repeat</keyword>
<dbReference type="PROSITE" id="PS51375">
    <property type="entry name" value="PPR"/>
    <property type="match status" value="5"/>
</dbReference>
<dbReference type="FunFam" id="1.25.40.10:FF:000348">
    <property type="entry name" value="Pentatricopeptide repeat-containing protein chloroplastic"/>
    <property type="match status" value="1"/>
</dbReference>
<keyword evidence="4" id="KW-1185">Reference proteome</keyword>
<dbReference type="EMBL" id="JACMSC010000018">
    <property type="protein sequence ID" value="KAG6476154.1"/>
    <property type="molecule type" value="Genomic_DNA"/>
</dbReference>
<evidence type="ECO:0000313" key="3">
    <source>
        <dbReference type="EMBL" id="KAG6476154.1"/>
    </source>
</evidence>
<reference evidence="3 4" key="1">
    <citation type="submission" date="2020-08" db="EMBL/GenBank/DDBJ databases">
        <title>Plant Genome Project.</title>
        <authorList>
            <person name="Zhang R.-G."/>
        </authorList>
    </citation>
    <scope>NUCLEOTIDE SEQUENCE [LARGE SCALE GENOMIC DNA]</scope>
    <source>
        <tissue evidence="3">Rhizome</tissue>
    </source>
</reference>
<dbReference type="GO" id="GO:0003723">
    <property type="term" value="F:RNA binding"/>
    <property type="evidence" value="ECO:0007669"/>
    <property type="project" value="InterPro"/>
</dbReference>
<name>A0A8J5EX33_ZINOF</name>
<dbReference type="Pfam" id="PF01535">
    <property type="entry name" value="PPR"/>
    <property type="match status" value="5"/>
</dbReference>
<dbReference type="AlphaFoldDB" id="A0A8J5EX33"/>
<feature type="repeat" description="PPR" evidence="2">
    <location>
        <begin position="69"/>
        <end position="103"/>
    </location>
</feature>
<dbReference type="PANTHER" id="PTHR47926">
    <property type="entry name" value="PENTATRICOPEPTIDE REPEAT-CONTAINING PROTEIN"/>
    <property type="match status" value="1"/>
</dbReference>
<dbReference type="Proteomes" id="UP000734854">
    <property type="component" value="Unassembled WGS sequence"/>
</dbReference>
<evidence type="ECO:0000313" key="4">
    <source>
        <dbReference type="Proteomes" id="UP000734854"/>
    </source>
</evidence>
<evidence type="ECO:0000256" key="2">
    <source>
        <dbReference type="PROSITE-ProRule" id="PRU00708"/>
    </source>
</evidence>
<sequence>MSTSAASCLLFLQSCSSIRQLLQIHAHMLRRRFLDDPFATTELLRSSLAFPFAGTLYARKLLAQIPHPTTFAWNSLLAALAASPSPASSLSFFRCMLSSGAIPNAHTFPPLVKACARLSDLTAGDQLHGLMIKCAAEHDVYCTNGLIHMYSACRMVDLGRRVFDTCTEHDAASWNCLISGYVNCGLLDHARVVFDDMPQRGIISWNAMIHGYAKSGDITSARQLFDEMPERNVDSWNTLISAYGRCRRLDMSQKLFDEMPSRNAVSWSAMITAYAQGDCPAEALALFERMRRLDVMPNCATIVSLLSACSQMGALEQGRLIHSYIARNKMNVDSIIGTTLIDMYAKCGCVDSAVEVFDALVPKDVFSWTAMIGGFAVNGYAAQALELFDQMEMEGVKPNEVTFVAVLCACSHGGLVEQARYLFDSMRMVHGLKPQIEHYACMVDVLGRAGLLEEAISLVQSMPHYKAVLWEALFGACLIHGNAEMGQHIVDRLIELGLDDGGVYVLLANIYAMNGMWNDAIRTRMKIKSKGLSKIPAYSSFEVEGFSMNSVGNQISMQR</sequence>
<dbReference type="PANTHER" id="PTHR47926:SF537">
    <property type="entry name" value="PENTACOTRIPEPTIDE-REPEAT REGION OF PRORP DOMAIN-CONTAINING PROTEIN"/>
    <property type="match status" value="1"/>
</dbReference>
<feature type="repeat" description="PPR" evidence="2">
    <location>
        <begin position="263"/>
        <end position="297"/>
    </location>
</feature>
<dbReference type="GO" id="GO:0009451">
    <property type="term" value="P:RNA modification"/>
    <property type="evidence" value="ECO:0007669"/>
    <property type="project" value="InterPro"/>
</dbReference>
<dbReference type="InterPro" id="IPR002885">
    <property type="entry name" value="PPR_rpt"/>
</dbReference>